<sequence>MTTSSGVANTADPSAPPFITVAGIQNFRDLGGYPISSPSNHSIRREVIYRCAEPSKVTKDGISTMQRLGITHIYDLRSNNEIERAQAAGRGGVVEWDGCKRVFAPVFTDTDYSPENLAVRYRDYSTTGTEGFTRAYSDILKRAPPSYRTILLHLANDPEKPLIVHCTAGKDRTGVICALVLSLCGVNDEIVAHEYALTDVGLSKEWKESVIEHLMDNPALKGDMEGAWNMISSKAANMLATLKMIRETYGSAEGYIIERCDLTREEVSRIRKNLIVEEPAIHAKAQQTL</sequence>
<dbReference type="InterPro" id="IPR016130">
    <property type="entry name" value="Tyr_Pase_AS"/>
</dbReference>
<gene>
    <name evidence="2" type="ORF">L207DRAFT_641346</name>
</gene>
<dbReference type="Pfam" id="PF13350">
    <property type="entry name" value="Y_phosphatase3"/>
    <property type="match status" value="1"/>
</dbReference>
<evidence type="ECO:0000313" key="3">
    <source>
        <dbReference type="Proteomes" id="UP000235786"/>
    </source>
</evidence>
<dbReference type="InterPro" id="IPR000387">
    <property type="entry name" value="Tyr_Pase_dom"/>
</dbReference>
<dbReference type="PANTHER" id="PTHR31126">
    <property type="entry name" value="TYROSINE-PROTEIN PHOSPHATASE"/>
    <property type="match status" value="1"/>
</dbReference>
<dbReference type="SUPFAM" id="SSF52799">
    <property type="entry name" value="(Phosphotyrosine protein) phosphatases II"/>
    <property type="match status" value="1"/>
</dbReference>
<proteinExistence type="predicted"/>
<dbReference type="FunFam" id="3.90.190.10:FF:000123">
    <property type="entry name" value="Similar to protein tyrosine/serine phosphatase"/>
    <property type="match status" value="1"/>
</dbReference>
<dbReference type="GO" id="GO:0004721">
    <property type="term" value="F:phosphoprotein phosphatase activity"/>
    <property type="evidence" value="ECO:0007669"/>
    <property type="project" value="InterPro"/>
</dbReference>
<dbReference type="OrthoDB" id="449382at2759"/>
<dbReference type="InterPro" id="IPR029021">
    <property type="entry name" value="Prot-tyrosine_phosphatase-like"/>
</dbReference>
<accession>A0A2J6QWZ6</accession>
<dbReference type="Proteomes" id="UP000235786">
    <property type="component" value="Unassembled WGS sequence"/>
</dbReference>
<protein>
    <submittedName>
        <fullName evidence="2">Tyrosine/serine phosphatase-like protein</fullName>
    </submittedName>
</protein>
<dbReference type="InterPro" id="IPR026893">
    <property type="entry name" value="Tyr/Ser_Pase_IphP-type"/>
</dbReference>
<dbReference type="PROSITE" id="PS00383">
    <property type="entry name" value="TYR_PHOSPHATASE_1"/>
    <property type="match status" value="1"/>
</dbReference>
<feature type="domain" description="Tyrosine specific protein phosphatases" evidence="1">
    <location>
        <begin position="130"/>
        <end position="181"/>
    </location>
</feature>
<evidence type="ECO:0000313" key="2">
    <source>
        <dbReference type="EMBL" id="PMD30769.1"/>
    </source>
</evidence>
<keyword evidence="3" id="KW-1185">Reference proteome</keyword>
<dbReference type="AlphaFoldDB" id="A0A2J6QWZ6"/>
<dbReference type="STRING" id="1149755.A0A2J6QWZ6"/>
<dbReference type="EMBL" id="KZ613965">
    <property type="protein sequence ID" value="PMD30769.1"/>
    <property type="molecule type" value="Genomic_DNA"/>
</dbReference>
<organism evidence="2 3">
    <name type="scientific">Hyaloscypha variabilis (strain UAMH 11265 / GT02V1 / F)</name>
    <name type="common">Meliniomyces variabilis</name>
    <dbReference type="NCBI Taxonomy" id="1149755"/>
    <lineage>
        <taxon>Eukaryota</taxon>
        <taxon>Fungi</taxon>
        <taxon>Dikarya</taxon>
        <taxon>Ascomycota</taxon>
        <taxon>Pezizomycotina</taxon>
        <taxon>Leotiomycetes</taxon>
        <taxon>Helotiales</taxon>
        <taxon>Hyaloscyphaceae</taxon>
        <taxon>Hyaloscypha</taxon>
        <taxon>Hyaloscypha variabilis</taxon>
    </lineage>
</organism>
<dbReference type="PANTHER" id="PTHR31126:SF1">
    <property type="entry name" value="TYROSINE SPECIFIC PROTEIN PHOSPHATASES DOMAIN-CONTAINING PROTEIN"/>
    <property type="match status" value="1"/>
</dbReference>
<dbReference type="PROSITE" id="PS50056">
    <property type="entry name" value="TYR_PHOSPHATASE_2"/>
    <property type="match status" value="1"/>
</dbReference>
<name>A0A2J6QWZ6_HYAVF</name>
<dbReference type="Gene3D" id="3.90.190.10">
    <property type="entry name" value="Protein tyrosine phosphatase superfamily"/>
    <property type="match status" value="1"/>
</dbReference>
<reference evidence="2 3" key="1">
    <citation type="submission" date="2016-04" db="EMBL/GenBank/DDBJ databases">
        <title>A degradative enzymes factory behind the ericoid mycorrhizal symbiosis.</title>
        <authorList>
            <consortium name="DOE Joint Genome Institute"/>
            <person name="Martino E."/>
            <person name="Morin E."/>
            <person name="Grelet G."/>
            <person name="Kuo A."/>
            <person name="Kohler A."/>
            <person name="Daghino S."/>
            <person name="Barry K."/>
            <person name="Choi C."/>
            <person name="Cichocki N."/>
            <person name="Clum A."/>
            <person name="Copeland A."/>
            <person name="Hainaut M."/>
            <person name="Haridas S."/>
            <person name="Labutti K."/>
            <person name="Lindquist E."/>
            <person name="Lipzen A."/>
            <person name="Khouja H.-R."/>
            <person name="Murat C."/>
            <person name="Ohm R."/>
            <person name="Olson A."/>
            <person name="Spatafora J."/>
            <person name="Veneault-Fourrey C."/>
            <person name="Henrissat B."/>
            <person name="Grigoriev I."/>
            <person name="Martin F."/>
            <person name="Perotto S."/>
        </authorList>
    </citation>
    <scope>NUCLEOTIDE SEQUENCE [LARGE SCALE GENOMIC DNA]</scope>
    <source>
        <strain evidence="2 3">F</strain>
    </source>
</reference>
<evidence type="ECO:0000259" key="1">
    <source>
        <dbReference type="PROSITE" id="PS50056"/>
    </source>
</evidence>